<comment type="caution">
    <text evidence="1">The sequence shown here is derived from an EMBL/GenBank/DDBJ whole genome shotgun (WGS) entry which is preliminary data.</text>
</comment>
<protein>
    <submittedName>
        <fullName evidence="1">YihY/virulence factor BrkB family protein</fullName>
    </submittedName>
</protein>
<dbReference type="EMBL" id="SRZC01000026">
    <property type="protein sequence ID" value="TGX80446.1"/>
    <property type="molecule type" value="Genomic_DNA"/>
</dbReference>
<organism evidence="1 2">
    <name type="scientific">Palleniella muris</name>
    <dbReference type="NCBI Taxonomy" id="3038145"/>
    <lineage>
        <taxon>Bacteria</taxon>
        <taxon>Pseudomonadati</taxon>
        <taxon>Bacteroidota</taxon>
        <taxon>Bacteroidia</taxon>
        <taxon>Bacteroidales</taxon>
        <taxon>Prevotellaceae</taxon>
        <taxon>Palleniella</taxon>
    </lineage>
</organism>
<keyword evidence="2" id="KW-1185">Reference proteome</keyword>
<name>A0AC61QMH7_9BACT</name>
<gene>
    <name evidence="1" type="ORF">E5358_13010</name>
</gene>
<accession>A0AC61QMH7</accession>
<sequence length="411" mass="47049">MVNKESILRILKSIWEDFSTKRVMNAASLLTYSTLLAIVPVVAVIFAIARGFGYNKYIESWFISTLDSQPQAAEVIVGFVNSYLVNTKSGVVFGIGLVFMLYTLIMLTMNIEVVFNDIWGVKSQRSLARTVTDYLAMFFILPIMIIVMSGVTLWIGSLSEIVDKMFVIGSLMKFGMDLLPLLLLSCIISILYIFMPNTHVRWRCAILPAFIAALAMELLQYFYIHSQLWVTSYNAIYGSFAALPLFMLWLQLTWTIILVGAELAYTNQNLEDFRTRNDRGELSHKHRTMLSIMVMAIICRRFKEGRRPYTLPEIKQEVKVPMRVLAELTYDLQQARVLQQIGDDNDGTDVAFVPAESVENLTVGLLISRLESMHPYTLEAMPDFSSHEWRHVLSAHRDYLHAQDYVKLYEL</sequence>
<evidence type="ECO:0000313" key="1">
    <source>
        <dbReference type="EMBL" id="TGX80446.1"/>
    </source>
</evidence>
<proteinExistence type="predicted"/>
<reference evidence="1" key="1">
    <citation type="submission" date="2019-04" db="EMBL/GenBank/DDBJ databases">
        <title>Microbes associate with the intestines of laboratory mice.</title>
        <authorList>
            <person name="Navarre W."/>
            <person name="Wong E."/>
            <person name="Huang K."/>
            <person name="Tropini C."/>
            <person name="Ng K."/>
            <person name="Yu B."/>
        </authorList>
    </citation>
    <scope>NUCLEOTIDE SEQUENCE</scope>
    <source>
        <strain evidence="1">NM73_A23</strain>
    </source>
</reference>
<evidence type="ECO:0000313" key="2">
    <source>
        <dbReference type="Proteomes" id="UP000308886"/>
    </source>
</evidence>
<dbReference type="Proteomes" id="UP000308886">
    <property type="component" value="Unassembled WGS sequence"/>
</dbReference>